<keyword evidence="3" id="KW-0444">Lipid biosynthesis</keyword>
<sequence length="118" mass="13657">ISNERHQYIRAVLEDMLNRSILIFYSKLVPCYFFRMKCPLSKVPLNTVHNMVVLCVSGIGCPESLSLAMQKLGAAHVDRVDFSDHHNFRDKDLKIVQNKLQRLKNEFGKRAIIILTEK</sequence>
<evidence type="ECO:0000256" key="4">
    <source>
        <dbReference type="ARBA" id="ARBA00022556"/>
    </source>
</evidence>
<keyword evidence="11" id="KW-1185">Reference proteome</keyword>
<dbReference type="EMBL" id="JAHRHJ020000008">
    <property type="protein sequence ID" value="KAH9306336.1"/>
    <property type="molecule type" value="Genomic_DNA"/>
</dbReference>
<feature type="non-terminal residue" evidence="10">
    <location>
        <position position="1"/>
    </location>
</feature>
<dbReference type="PANTHER" id="PTHR42724">
    <property type="entry name" value="TETRAACYLDISACCHARIDE 4'-KINASE"/>
    <property type="match status" value="1"/>
</dbReference>
<keyword evidence="6" id="KW-0547">Nucleotide-binding</keyword>
<evidence type="ECO:0000313" key="11">
    <source>
        <dbReference type="Proteomes" id="UP000824469"/>
    </source>
</evidence>
<evidence type="ECO:0000256" key="6">
    <source>
        <dbReference type="ARBA" id="ARBA00022741"/>
    </source>
</evidence>
<organism evidence="10 11">
    <name type="scientific">Taxus chinensis</name>
    <name type="common">Chinese yew</name>
    <name type="synonym">Taxus wallichiana var. chinensis</name>
    <dbReference type="NCBI Taxonomy" id="29808"/>
    <lineage>
        <taxon>Eukaryota</taxon>
        <taxon>Viridiplantae</taxon>
        <taxon>Streptophyta</taxon>
        <taxon>Embryophyta</taxon>
        <taxon>Tracheophyta</taxon>
        <taxon>Spermatophyta</taxon>
        <taxon>Pinopsida</taxon>
        <taxon>Pinidae</taxon>
        <taxon>Conifers II</taxon>
        <taxon>Cupressales</taxon>
        <taxon>Taxaceae</taxon>
        <taxon>Taxus</taxon>
    </lineage>
</organism>
<dbReference type="GO" id="GO:0005524">
    <property type="term" value="F:ATP binding"/>
    <property type="evidence" value="ECO:0007669"/>
    <property type="project" value="UniProtKB-KW"/>
</dbReference>
<evidence type="ECO:0000256" key="3">
    <source>
        <dbReference type="ARBA" id="ARBA00022516"/>
    </source>
</evidence>
<evidence type="ECO:0000256" key="9">
    <source>
        <dbReference type="ARBA" id="ARBA00023098"/>
    </source>
</evidence>
<evidence type="ECO:0000256" key="8">
    <source>
        <dbReference type="ARBA" id="ARBA00022840"/>
    </source>
</evidence>
<feature type="non-terminal residue" evidence="10">
    <location>
        <position position="118"/>
    </location>
</feature>
<keyword evidence="5" id="KW-0808">Transferase</keyword>
<gene>
    <name evidence="10" type="ORF">KI387_010740</name>
</gene>
<reference evidence="10 11" key="1">
    <citation type="journal article" date="2021" name="Nat. Plants">
        <title>The Taxus genome provides insights into paclitaxel biosynthesis.</title>
        <authorList>
            <person name="Xiong X."/>
            <person name="Gou J."/>
            <person name="Liao Q."/>
            <person name="Li Y."/>
            <person name="Zhou Q."/>
            <person name="Bi G."/>
            <person name="Li C."/>
            <person name="Du R."/>
            <person name="Wang X."/>
            <person name="Sun T."/>
            <person name="Guo L."/>
            <person name="Liang H."/>
            <person name="Lu P."/>
            <person name="Wu Y."/>
            <person name="Zhang Z."/>
            <person name="Ro D.K."/>
            <person name="Shang Y."/>
            <person name="Huang S."/>
            <person name="Yan J."/>
        </authorList>
    </citation>
    <scope>NUCLEOTIDE SEQUENCE [LARGE SCALE GENOMIC DNA]</scope>
    <source>
        <strain evidence="10">Ta-2019</strain>
    </source>
</reference>
<dbReference type="GO" id="GO:0016020">
    <property type="term" value="C:membrane"/>
    <property type="evidence" value="ECO:0007669"/>
    <property type="project" value="GOC"/>
</dbReference>
<comment type="caution">
    <text evidence="10">The sequence shown here is derived from an EMBL/GenBank/DDBJ whole genome shotgun (WGS) entry which is preliminary data.</text>
</comment>
<dbReference type="EC" id="2.7.1.130" evidence="2"/>
<keyword evidence="9" id="KW-0443">Lipid metabolism</keyword>
<keyword evidence="4" id="KW-0441">Lipid A biosynthesis</keyword>
<proteinExistence type="predicted"/>
<evidence type="ECO:0000256" key="5">
    <source>
        <dbReference type="ARBA" id="ARBA00022679"/>
    </source>
</evidence>
<dbReference type="Pfam" id="PF02606">
    <property type="entry name" value="LpxK"/>
    <property type="match status" value="1"/>
</dbReference>
<dbReference type="InterPro" id="IPR003758">
    <property type="entry name" value="LpxK"/>
</dbReference>
<evidence type="ECO:0000256" key="2">
    <source>
        <dbReference type="ARBA" id="ARBA00012071"/>
    </source>
</evidence>
<evidence type="ECO:0000256" key="7">
    <source>
        <dbReference type="ARBA" id="ARBA00022777"/>
    </source>
</evidence>
<evidence type="ECO:0000256" key="1">
    <source>
        <dbReference type="ARBA" id="ARBA00004870"/>
    </source>
</evidence>
<dbReference type="AlphaFoldDB" id="A0AA38KJV8"/>
<protein>
    <recommendedName>
        <fullName evidence="2">tetraacyldisaccharide 4'-kinase</fullName>
        <ecNumber evidence="2">2.7.1.130</ecNumber>
    </recommendedName>
</protein>
<dbReference type="GO" id="GO:0009029">
    <property type="term" value="F:lipid-A 4'-kinase activity"/>
    <property type="evidence" value="ECO:0007669"/>
    <property type="project" value="UniProtKB-EC"/>
</dbReference>
<comment type="pathway">
    <text evidence="1">Glycolipid biosynthesis; lipid IV(A) biosynthesis; lipid IV(A) from (3R)-3-hydroxytetradecanoyl-[acyl-carrier-protein] and UDP-N-acetyl-alpha-D-glucosamine: step 6/6.</text>
</comment>
<accession>A0AA38KJV8</accession>
<dbReference type="PANTHER" id="PTHR42724:SF1">
    <property type="entry name" value="TETRAACYLDISACCHARIDE 4'-KINASE, MITOCHONDRIAL-RELATED"/>
    <property type="match status" value="1"/>
</dbReference>
<evidence type="ECO:0000313" key="10">
    <source>
        <dbReference type="EMBL" id="KAH9306336.1"/>
    </source>
</evidence>
<keyword evidence="8" id="KW-0067">ATP-binding</keyword>
<name>A0AA38KJV8_TAXCH</name>
<dbReference type="GO" id="GO:0009245">
    <property type="term" value="P:lipid A biosynthetic process"/>
    <property type="evidence" value="ECO:0007669"/>
    <property type="project" value="UniProtKB-KW"/>
</dbReference>
<dbReference type="Proteomes" id="UP000824469">
    <property type="component" value="Unassembled WGS sequence"/>
</dbReference>
<keyword evidence="7" id="KW-0418">Kinase</keyword>